<feature type="region of interest" description="Disordered" evidence="1">
    <location>
        <begin position="1"/>
        <end position="31"/>
    </location>
</feature>
<accession>A0A9N9K2N2</accession>
<dbReference type="OrthoDB" id="2402233at2759"/>
<dbReference type="AlphaFoldDB" id="A0A9N9K2N2"/>
<protein>
    <submittedName>
        <fullName evidence="2">11667_t:CDS:1</fullName>
    </submittedName>
</protein>
<feature type="non-terminal residue" evidence="2">
    <location>
        <position position="90"/>
    </location>
</feature>
<name>A0A9N9K2N2_9GLOM</name>
<feature type="compositionally biased region" description="Basic and acidic residues" evidence="1">
    <location>
        <begin position="1"/>
        <end position="22"/>
    </location>
</feature>
<dbReference type="Proteomes" id="UP000789405">
    <property type="component" value="Unassembled WGS sequence"/>
</dbReference>
<evidence type="ECO:0000256" key="1">
    <source>
        <dbReference type="SAM" id="MobiDB-lite"/>
    </source>
</evidence>
<proteinExistence type="predicted"/>
<evidence type="ECO:0000313" key="3">
    <source>
        <dbReference type="Proteomes" id="UP000789405"/>
    </source>
</evidence>
<dbReference type="EMBL" id="CAJVPY010038569">
    <property type="protein sequence ID" value="CAG8804046.1"/>
    <property type="molecule type" value="Genomic_DNA"/>
</dbReference>
<organism evidence="2 3">
    <name type="scientific">Dentiscutata erythropus</name>
    <dbReference type="NCBI Taxonomy" id="1348616"/>
    <lineage>
        <taxon>Eukaryota</taxon>
        <taxon>Fungi</taxon>
        <taxon>Fungi incertae sedis</taxon>
        <taxon>Mucoromycota</taxon>
        <taxon>Glomeromycotina</taxon>
        <taxon>Glomeromycetes</taxon>
        <taxon>Diversisporales</taxon>
        <taxon>Gigasporaceae</taxon>
        <taxon>Dentiscutata</taxon>
    </lineage>
</organism>
<comment type="caution">
    <text evidence="2">The sequence shown here is derived from an EMBL/GenBank/DDBJ whole genome shotgun (WGS) entry which is preliminary data.</text>
</comment>
<sequence>MAIVEESSKELATKKQKHDKESKPKRKSLTGVSQVKLAERFSVAEAMISGIVRERKKVLALWVSRANIVFQTITGTIIQRKAIQLAKRLE</sequence>
<evidence type="ECO:0000313" key="2">
    <source>
        <dbReference type="EMBL" id="CAG8804046.1"/>
    </source>
</evidence>
<keyword evidence="3" id="KW-1185">Reference proteome</keyword>
<reference evidence="2" key="1">
    <citation type="submission" date="2021-06" db="EMBL/GenBank/DDBJ databases">
        <authorList>
            <person name="Kallberg Y."/>
            <person name="Tangrot J."/>
            <person name="Rosling A."/>
        </authorList>
    </citation>
    <scope>NUCLEOTIDE SEQUENCE</scope>
    <source>
        <strain evidence="2">MA453B</strain>
    </source>
</reference>
<gene>
    <name evidence="2" type="ORF">DERYTH_LOCUS24016</name>
</gene>